<dbReference type="AlphaFoldDB" id="A0A8E4BRH8"/>
<evidence type="ECO:0000256" key="4">
    <source>
        <dbReference type="ARBA" id="ARBA00022840"/>
    </source>
</evidence>
<dbReference type="InterPro" id="IPR010488">
    <property type="entry name" value="Zeta_toxin_domain"/>
</dbReference>
<evidence type="ECO:0000256" key="3">
    <source>
        <dbReference type="ARBA" id="ARBA00022741"/>
    </source>
</evidence>
<proteinExistence type="inferred from homology"/>
<dbReference type="GO" id="GO:0016301">
    <property type="term" value="F:kinase activity"/>
    <property type="evidence" value="ECO:0007669"/>
    <property type="project" value="InterPro"/>
</dbReference>
<reference evidence="9" key="1">
    <citation type="submission" date="2019-05" db="EMBL/GenBank/DDBJ databases">
        <title>Complete genome sequencing of Dialister sp. strain 5BBH33.</title>
        <authorList>
            <person name="Sakamoto M."/>
            <person name="Murakami T."/>
            <person name="Mori H."/>
        </authorList>
    </citation>
    <scope>NUCLEOTIDE SEQUENCE [LARGE SCALE GENOMIC DNA]</scope>
    <source>
        <strain evidence="9">5BBH33</strain>
    </source>
</reference>
<feature type="domain" description="Zeta toxin" evidence="7">
    <location>
        <begin position="144"/>
        <end position="330"/>
    </location>
</feature>
<evidence type="ECO:0000256" key="6">
    <source>
        <dbReference type="ARBA" id="ARBA00048178"/>
    </source>
</evidence>
<dbReference type="GeneID" id="92715809"/>
<dbReference type="Pfam" id="PF06414">
    <property type="entry name" value="Zeta_toxin"/>
    <property type="match status" value="1"/>
</dbReference>
<evidence type="ECO:0000313" key="8">
    <source>
        <dbReference type="EMBL" id="BBK24657.1"/>
    </source>
</evidence>
<dbReference type="GO" id="GO:0005524">
    <property type="term" value="F:ATP binding"/>
    <property type="evidence" value="ECO:0007669"/>
    <property type="project" value="UniProtKB-KW"/>
</dbReference>
<name>A0A8E4BRH8_9FIRM</name>
<evidence type="ECO:0000256" key="1">
    <source>
        <dbReference type="ARBA" id="ARBA00009104"/>
    </source>
</evidence>
<keyword evidence="4" id="KW-0067">ATP-binding</keyword>
<dbReference type="KEGG" id="dho:Dia5BBH33_05920"/>
<keyword evidence="9" id="KW-1185">Reference proteome</keyword>
<dbReference type="Proteomes" id="UP000320585">
    <property type="component" value="Chromosome"/>
</dbReference>
<dbReference type="InterPro" id="IPR027417">
    <property type="entry name" value="P-loop_NTPase"/>
</dbReference>
<dbReference type="RefSeq" id="WP_143332349.1">
    <property type="nucleotide sequence ID" value="NZ_AP019697.1"/>
</dbReference>
<keyword evidence="3" id="KW-0547">Nucleotide-binding</keyword>
<evidence type="ECO:0000256" key="2">
    <source>
        <dbReference type="ARBA" id="ARBA00011963"/>
    </source>
</evidence>
<dbReference type="EMBL" id="AP019697">
    <property type="protein sequence ID" value="BBK24657.1"/>
    <property type="molecule type" value="Genomic_DNA"/>
</dbReference>
<dbReference type="EC" id="2.7.1.176" evidence="2"/>
<organism evidence="8 9">
    <name type="scientific">Dialister hominis</name>
    <dbReference type="NCBI Taxonomy" id="2582419"/>
    <lineage>
        <taxon>Bacteria</taxon>
        <taxon>Bacillati</taxon>
        <taxon>Bacillota</taxon>
        <taxon>Negativicutes</taxon>
        <taxon>Veillonellales</taxon>
        <taxon>Veillonellaceae</taxon>
        <taxon>Dialister</taxon>
    </lineage>
</organism>
<sequence length="347" mass="39697">MPYDERTIEELSESAEITPMGIQLEVNAEIFQTIHNLLCTLKGEKAIQPADEARLYKLWRMTIHEMSLIELRKGHGLAMSAQVGMLREAYAIETKYVQDQIFRPVTSAKLTRQVIEKESRFDPAEMDDFFEKTVWPSVTEGKTGHKKHPTAFIIAGQPGSGKTRMSSMIIEDYDGDIIQSMSDNFRGFHPRYKQLLKKYGQYAACFSMAQGQYLSDLTMKKAREEGYNILQEGSLENVAHTMNYISYLKEKGYTICVLLRACPKKESWKAIHQLFLQQRLKAPGLSRLITKEFHDKACLSFLSATNDLVAQNLMDRLIIKSPKGLLYDSDDMPTEKVSELLSKRMVK</sequence>
<protein>
    <recommendedName>
        <fullName evidence="5">UDP-N-acetylglucosamine kinase</fullName>
        <ecNumber evidence="2">2.7.1.176</ecNumber>
    </recommendedName>
    <alternativeName>
        <fullName evidence="5">UDP-N-acetylglucosamine kinase</fullName>
    </alternativeName>
</protein>
<evidence type="ECO:0000259" key="7">
    <source>
        <dbReference type="Pfam" id="PF06414"/>
    </source>
</evidence>
<accession>A0A8E4BRH8</accession>
<dbReference type="Gene3D" id="3.40.50.300">
    <property type="entry name" value="P-loop containing nucleotide triphosphate hydrolases"/>
    <property type="match status" value="1"/>
</dbReference>
<comment type="similarity">
    <text evidence="1">Belongs to the zeta toxin family.</text>
</comment>
<dbReference type="SUPFAM" id="SSF52540">
    <property type="entry name" value="P-loop containing nucleoside triphosphate hydrolases"/>
    <property type="match status" value="1"/>
</dbReference>
<comment type="catalytic activity">
    <reaction evidence="6">
        <text>UDP-N-acetyl-alpha-D-glucosamine + ATP = UDP-N-acetyl-alpha-D-glucosamine 3'-phosphate + ADP + H(+)</text>
        <dbReference type="Rhea" id="RHEA:32671"/>
        <dbReference type="ChEBI" id="CHEBI:15378"/>
        <dbReference type="ChEBI" id="CHEBI:30616"/>
        <dbReference type="ChEBI" id="CHEBI:57705"/>
        <dbReference type="ChEBI" id="CHEBI:64353"/>
        <dbReference type="ChEBI" id="CHEBI:456216"/>
        <dbReference type="EC" id="2.7.1.176"/>
    </reaction>
</comment>
<evidence type="ECO:0000313" key="9">
    <source>
        <dbReference type="Proteomes" id="UP000320585"/>
    </source>
</evidence>
<gene>
    <name evidence="8" type="ORF">Dia5BBH33_05920</name>
</gene>
<dbReference type="OrthoDB" id="9792687at2"/>
<evidence type="ECO:0000256" key="5">
    <source>
        <dbReference type="ARBA" id="ARBA00032897"/>
    </source>
</evidence>